<accession>E4PMC0</accession>
<dbReference type="EMBL" id="CP001978">
    <property type="protein sequence ID" value="ADP98632.1"/>
    <property type="molecule type" value="Genomic_DNA"/>
</dbReference>
<gene>
    <name evidence="1" type="ordered locus">HP15_2868</name>
</gene>
<proteinExistence type="predicted"/>
<sequence length="44" mass="5099">MELPIEKVKDRSRIVLGNSLQSRQIFLLLAAEENLYTELFVSFS</sequence>
<reference evidence="1 2" key="1">
    <citation type="journal article" date="2010" name="Stand. Genomic Sci.">
        <title>Complete genome sequence of Marinobacter adhaerens type strain (HP15), a diatom-interacting marine microorganism.</title>
        <authorList>
            <person name="Gardes A."/>
            <person name="Kaeppel E."/>
            <person name="Shehzad A."/>
            <person name="Seebah S."/>
            <person name="Teeling H."/>
            <person name="Yarza P."/>
            <person name="Glockner F.O."/>
            <person name="Grossart H.P."/>
            <person name="Ullrich M.S."/>
        </authorList>
    </citation>
    <scope>NUCLEOTIDE SEQUENCE [LARGE SCALE GENOMIC DNA]</scope>
    <source>
        <strain evidence="2">DSM 23420 / HP15</strain>
    </source>
</reference>
<reference evidence="2" key="2">
    <citation type="submission" date="2010-02" db="EMBL/GenBank/DDBJ databases">
        <title>Complete genome sequence of Marinobacter adhaerens type strain (HP15).</title>
        <authorList>
            <person name="Gaerdes A.A.M."/>
            <person name="Kaeppel E."/>
            <person name="Shezad A."/>
            <person name="Seebah S."/>
            <person name="Teeling H."/>
            <person name="Yarza P."/>
            <person name="Gloeckner F.O."/>
            <person name="Ullrich M.S."/>
        </authorList>
    </citation>
    <scope>NUCLEOTIDE SEQUENCE [LARGE SCALE GENOMIC DNA]</scope>
    <source>
        <strain evidence="2">DSM 23420 / HP15</strain>
    </source>
</reference>
<dbReference type="HOGENOM" id="CLU_3218351_0_0_6"/>
<dbReference type="KEGG" id="mad:HP15_2868"/>
<dbReference type="PATRIC" id="fig|225937.3.peg.2894"/>
<evidence type="ECO:0000313" key="1">
    <source>
        <dbReference type="EMBL" id="ADP98632.1"/>
    </source>
</evidence>
<organism evidence="1 2">
    <name type="scientific">Marinobacter adhaerens (strain DSM 23420 / HP15)</name>
    <dbReference type="NCBI Taxonomy" id="225937"/>
    <lineage>
        <taxon>Bacteria</taxon>
        <taxon>Pseudomonadati</taxon>
        <taxon>Pseudomonadota</taxon>
        <taxon>Gammaproteobacteria</taxon>
        <taxon>Pseudomonadales</taxon>
        <taxon>Marinobacteraceae</taxon>
        <taxon>Marinobacter</taxon>
    </lineage>
</organism>
<dbReference type="Proteomes" id="UP000007077">
    <property type="component" value="Chromosome"/>
</dbReference>
<dbReference type="AlphaFoldDB" id="E4PMC0"/>
<name>E4PMC0_MARAH</name>
<protein>
    <submittedName>
        <fullName evidence="1">Uncharacterized protein</fullName>
    </submittedName>
</protein>
<dbReference type="STRING" id="225937.HP15_2868"/>
<evidence type="ECO:0000313" key="2">
    <source>
        <dbReference type="Proteomes" id="UP000007077"/>
    </source>
</evidence>